<evidence type="ECO:0000313" key="8">
    <source>
        <dbReference type="EMBL" id="GFY99917.1"/>
    </source>
</evidence>
<evidence type="ECO:0000313" key="9">
    <source>
        <dbReference type="Proteomes" id="UP000585474"/>
    </source>
</evidence>
<feature type="compositionally biased region" description="Polar residues" evidence="6">
    <location>
        <begin position="964"/>
        <end position="973"/>
    </location>
</feature>
<dbReference type="Gene3D" id="3.30.70.330">
    <property type="match status" value="2"/>
</dbReference>
<keyword evidence="9" id="KW-1185">Reference proteome</keyword>
<gene>
    <name evidence="8" type="ORF">Acr_13g0013170</name>
</gene>
<dbReference type="SUPFAM" id="SSF54928">
    <property type="entry name" value="RNA-binding domain, RBD"/>
    <property type="match status" value="1"/>
</dbReference>
<comment type="caution">
    <text evidence="8">The sequence shown here is derived from an EMBL/GenBank/DDBJ whole genome shotgun (WGS) entry which is preliminary data.</text>
</comment>
<dbReference type="CDD" id="cd12524">
    <property type="entry name" value="RRM1_MEI2_like"/>
    <property type="match status" value="1"/>
</dbReference>
<evidence type="ECO:0000256" key="4">
    <source>
        <dbReference type="ARBA" id="ARBA00058438"/>
    </source>
</evidence>
<dbReference type="GO" id="GO:0003723">
    <property type="term" value="F:RNA binding"/>
    <property type="evidence" value="ECO:0007669"/>
    <property type="project" value="UniProtKB-UniRule"/>
</dbReference>
<feature type="region of interest" description="Disordered" evidence="6">
    <location>
        <begin position="790"/>
        <end position="812"/>
    </location>
</feature>
<dbReference type="GO" id="GO:0045927">
    <property type="term" value="P:positive regulation of growth"/>
    <property type="evidence" value="ECO:0007669"/>
    <property type="project" value="UniProtKB-ARBA"/>
</dbReference>
<feature type="domain" description="RRM" evidence="7">
    <location>
        <begin position="296"/>
        <end position="369"/>
    </location>
</feature>
<dbReference type="SMART" id="SM00360">
    <property type="entry name" value="RRM"/>
    <property type="match status" value="2"/>
</dbReference>
<dbReference type="AlphaFoldDB" id="A0A7J0FPQ3"/>
<comment type="function">
    <text evidence="4">Probable RNA-binding protein that plays a role in meiosis and vegetative growth.</text>
</comment>
<evidence type="ECO:0000256" key="6">
    <source>
        <dbReference type="SAM" id="MobiDB-lite"/>
    </source>
</evidence>
<keyword evidence="1" id="KW-0677">Repeat</keyword>
<sequence length="1006" mass="111358">MPSKMMDLKGLPSSSFFSEEVCLPNELIFFTQLTFTLLLFLYTWQRQVGFWKTETMPAHYGVKTDGLIGTAGQNSFASSPLEKRMSAESQLVKSFKLSDPYLIQDQKINLSLEKHAVGAERAVNHSLWGPVDHDPPTRTVLKAGPTSYSMEGDRIHVMGTQYENGLFSSSLSELFSRKLRLKSIDALHGHSVGAAASHYEEEEPFESIEEIEAQTIGNLLPNDDDLLSGVTDGLDYMARRNTGEDIEDLDLFSSVGGLDLGEDGFPSRQRDSKDRQLGGSISSVVGEHPYGEHPSRTLFVRNINSNVEDSELQALFEQFGVIRTLYTACKHRGFVMISYYDIRAAQKAIRALQNKPLRRRNLDIHFSIPKDNPSEKDINQGTLVVFNLDSSISNEELRQIFGVYGEIKEICEAPHSSHHKFIEFYDVRAAEAALHALNCSDIAGKRIKLEPSRVGVARRLIPPFPTENEADQSAPYLQQSSSPSNLTTGFSGALSHSGNASSGMDNGTVPGVHSAIEGTTSPFIENLFHHGISSSVPNSLPSLLRVQSGLSESGHSQGHLKIEFQGTLNFHPHSLPEYHDVLTNGAPCNSPSMASNISIRPSERVENRQFCRVSSNGHPLELNDAVFVSSANGSCPPPGHHYIWSNSHRPQPQGMMWSNSPTFINGVCTGHPTSGLHSLPRAPSHMLNTLLPINSHYVGSAPSVNPSLWDRRHAYSGESPNASDFHPGSLGNMRISGNSPHHLDFLSPHIFPHAGGNCMDLSIPSQNVGLRSDGCLMFPGRGQMIPMMSSFDSPNERVRSRRNEGSSNQADNKKQFELDIDRILRGEDNRTTLMIKNIPNKPLLQYKLQLYRKQYQTKQGQSYHWYKCIECTFSKHCAFPGWTIISEPEGYFMERNGKSLTAKKWHHLLMLVYKEKTALIAHFQNSSLMNEDKRCRPILFNTDGPNAGDQVPFPVGVNVRSRPNKTQAITGDENNQESTSNLSNGEESSNGDSLSGVTKDSDGASI</sequence>
<dbReference type="InterPro" id="IPR000504">
    <property type="entry name" value="RRM_dom"/>
</dbReference>
<dbReference type="Pfam" id="PF00076">
    <property type="entry name" value="RRM_1"/>
    <property type="match status" value="2"/>
</dbReference>
<keyword evidence="3" id="KW-0469">Meiosis</keyword>
<dbReference type="CDD" id="cd12529">
    <property type="entry name" value="RRM2_MEI2_like"/>
    <property type="match status" value="1"/>
</dbReference>
<evidence type="ECO:0000256" key="2">
    <source>
        <dbReference type="ARBA" id="ARBA00022884"/>
    </source>
</evidence>
<dbReference type="OrthoDB" id="417481at2759"/>
<name>A0A7J0FPQ3_9ERIC</name>
<dbReference type="GO" id="GO:0051321">
    <property type="term" value="P:meiotic cell cycle"/>
    <property type="evidence" value="ECO:0007669"/>
    <property type="project" value="UniProtKB-KW"/>
</dbReference>
<evidence type="ECO:0000256" key="5">
    <source>
        <dbReference type="PROSITE-ProRule" id="PRU00176"/>
    </source>
</evidence>
<dbReference type="FunFam" id="3.30.70.330:FF:000101">
    <property type="entry name" value="Protein MEI2-like 1"/>
    <property type="match status" value="1"/>
</dbReference>
<dbReference type="InterPro" id="IPR012677">
    <property type="entry name" value="Nucleotide-bd_a/b_plait_sf"/>
</dbReference>
<evidence type="ECO:0000256" key="1">
    <source>
        <dbReference type="ARBA" id="ARBA00022737"/>
    </source>
</evidence>
<feature type="compositionally biased region" description="Polar residues" evidence="6">
    <location>
        <begin position="475"/>
        <end position="502"/>
    </location>
</feature>
<proteinExistence type="predicted"/>
<organism evidence="8 9">
    <name type="scientific">Actinidia rufa</name>
    <dbReference type="NCBI Taxonomy" id="165716"/>
    <lineage>
        <taxon>Eukaryota</taxon>
        <taxon>Viridiplantae</taxon>
        <taxon>Streptophyta</taxon>
        <taxon>Embryophyta</taxon>
        <taxon>Tracheophyta</taxon>
        <taxon>Spermatophyta</taxon>
        <taxon>Magnoliopsida</taxon>
        <taxon>eudicotyledons</taxon>
        <taxon>Gunneridae</taxon>
        <taxon>Pentapetalae</taxon>
        <taxon>asterids</taxon>
        <taxon>Ericales</taxon>
        <taxon>Actinidiaceae</taxon>
        <taxon>Actinidia</taxon>
    </lineage>
</organism>
<dbReference type="PANTHER" id="PTHR23189">
    <property type="entry name" value="RNA RECOGNITION MOTIF-CONTAINING"/>
    <property type="match status" value="1"/>
</dbReference>
<feature type="compositionally biased region" description="Low complexity" evidence="6">
    <location>
        <begin position="977"/>
        <end position="996"/>
    </location>
</feature>
<dbReference type="InterPro" id="IPR034453">
    <property type="entry name" value="MEI2-like_RRM1"/>
</dbReference>
<dbReference type="FunFam" id="3.30.70.330:FF:000063">
    <property type="entry name" value="MEI2-like protein 5 isoform 2"/>
    <property type="match status" value="1"/>
</dbReference>
<keyword evidence="2 5" id="KW-0694">RNA-binding</keyword>
<feature type="compositionally biased region" description="Basic and acidic residues" evidence="6">
    <location>
        <begin position="794"/>
        <end position="804"/>
    </location>
</feature>
<evidence type="ECO:0000259" key="7">
    <source>
        <dbReference type="PROSITE" id="PS50102"/>
    </source>
</evidence>
<feature type="region of interest" description="Disordered" evidence="6">
    <location>
        <begin position="262"/>
        <end position="289"/>
    </location>
</feature>
<feature type="region of interest" description="Disordered" evidence="6">
    <location>
        <begin position="957"/>
        <end position="1006"/>
    </location>
</feature>
<protein>
    <submittedName>
        <fullName evidence="8">MEI2-like protein 5</fullName>
    </submittedName>
</protein>
<feature type="domain" description="RRM" evidence="7">
    <location>
        <begin position="381"/>
        <end position="454"/>
    </location>
</feature>
<feature type="region of interest" description="Disordered" evidence="6">
    <location>
        <begin position="464"/>
        <end position="502"/>
    </location>
</feature>
<dbReference type="InterPro" id="IPR035979">
    <property type="entry name" value="RBD_domain_sf"/>
</dbReference>
<evidence type="ECO:0000256" key="3">
    <source>
        <dbReference type="ARBA" id="ARBA00023254"/>
    </source>
</evidence>
<dbReference type="Proteomes" id="UP000585474">
    <property type="component" value="Unassembled WGS sequence"/>
</dbReference>
<accession>A0A7J0FPQ3</accession>
<dbReference type="GO" id="GO:0045836">
    <property type="term" value="P:positive regulation of meiotic nuclear division"/>
    <property type="evidence" value="ECO:0007669"/>
    <property type="project" value="UniProtKB-ARBA"/>
</dbReference>
<reference evidence="8 9" key="1">
    <citation type="submission" date="2019-07" db="EMBL/GenBank/DDBJ databases">
        <title>De Novo Assembly of kiwifruit Actinidia rufa.</title>
        <authorList>
            <person name="Sugita-Konishi S."/>
            <person name="Sato K."/>
            <person name="Mori E."/>
            <person name="Abe Y."/>
            <person name="Kisaki G."/>
            <person name="Hamano K."/>
            <person name="Suezawa K."/>
            <person name="Otani M."/>
            <person name="Fukuda T."/>
            <person name="Manabe T."/>
            <person name="Gomi K."/>
            <person name="Tabuchi M."/>
            <person name="Akimitsu K."/>
            <person name="Kataoka I."/>
        </authorList>
    </citation>
    <scope>NUCLEOTIDE SEQUENCE [LARGE SCALE GENOMIC DNA]</scope>
    <source>
        <strain evidence="9">cv. Fuchu</strain>
    </source>
</reference>
<dbReference type="EMBL" id="BJWL01000013">
    <property type="protein sequence ID" value="GFY99917.1"/>
    <property type="molecule type" value="Genomic_DNA"/>
</dbReference>
<dbReference type="PROSITE" id="PS50102">
    <property type="entry name" value="RRM"/>
    <property type="match status" value="2"/>
</dbReference>